<name>A0A3F3Q5N8_9EURO</name>
<feature type="compositionally biased region" description="Basic and acidic residues" evidence="1">
    <location>
        <begin position="37"/>
        <end position="56"/>
    </location>
</feature>
<protein>
    <submittedName>
        <fullName evidence="2">Uncharacterized protein</fullName>
    </submittedName>
</protein>
<reference evidence="2 3" key="1">
    <citation type="submission" date="2018-07" db="EMBL/GenBank/DDBJ databases">
        <title>The genomes of Aspergillus section Nigri reveals drivers in fungal speciation.</title>
        <authorList>
            <consortium name="DOE Joint Genome Institute"/>
            <person name="Vesth T.C."/>
            <person name="Nybo J."/>
            <person name="Theobald S."/>
            <person name="Brandl J."/>
            <person name="Frisvad J.C."/>
            <person name="Nielsen K.F."/>
            <person name="Lyhne E.K."/>
            <person name="Kogle M.E."/>
            <person name="Kuo A."/>
            <person name="Riley R."/>
            <person name="Clum A."/>
            <person name="Nolan M."/>
            <person name="Lipzen A."/>
            <person name="Salamov A."/>
            <person name="Henrissat B."/>
            <person name="Wiebenga A."/>
            <person name="De vries R.P."/>
            <person name="Grigoriev I.V."/>
            <person name="Mortensen U.H."/>
            <person name="Andersen M.R."/>
            <person name="Baker S.E."/>
        </authorList>
    </citation>
    <scope>NUCLEOTIDE SEQUENCE [LARGE SCALE GENOMIC DNA]</scope>
    <source>
        <strain evidence="2 3">CBS 139.54b</strain>
    </source>
</reference>
<dbReference type="RefSeq" id="XP_026627038.1">
    <property type="nucleotide sequence ID" value="XM_026765919.1"/>
</dbReference>
<dbReference type="EMBL" id="KZ852044">
    <property type="protein sequence ID" value="RDH34016.1"/>
    <property type="molecule type" value="Genomic_DNA"/>
</dbReference>
<evidence type="ECO:0000313" key="3">
    <source>
        <dbReference type="Proteomes" id="UP000253729"/>
    </source>
</evidence>
<accession>A0A3F3Q5N8</accession>
<organism evidence="2 3">
    <name type="scientific">Aspergillus welwitschiae</name>
    <dbReference type="NCBI Taxonomy" id="1341132"/>
    <lineage>
        <taxon>Eukaryota</taxon>
        <taxon>Fungi</taxon>
        <taxon>Dikarya</taxon>
        <taxon>Ascomycota</taxon>
        <taxon>Pezizomycotina</taxon>
        <taxon>Eurotiomycetes</taxon>
        <taxon>Eurotiomycetidae</taxon>
        <taxon>Eurotiales</taxon>
        <taxon>Aspergillaceae</taxon>
        <taxon>Aspergillus</taxon>
        <taxon>Aspergillus subgen. Circumdati</taxon>
    </lineage>
</organism>
<dbReference type="Proteomes" id="UP000253729">
    <property type="component" value="Unassembled WGS sequence"/>
</dbReference>
<sequence>MIRYGALQRHQPSCTPYGRLPIHTKHRTIALSILRDASNRQPERERKKKISDGVHGDRGIQAPWWSLLERICKMASWARDNFCTGRGTRHKSNNTYRIRL</sequence>
<keyword evidence="3" id="KW-1185">Reference proteome</keyword>
<evidence type="ECO:0000313" key="2">
    <source>
        <dbReference type="EMBL" id="RDH34016.1"/>
    </source>
</evidence>
<dbReference type="AlphaFoldDB" id="A0A3F3Q5N8"/>
<dbReference type="GeneID" id="38134275"/>
<evidence type="ECO:0000256" key="1">
    <source>
        <dbReference type="SAM" id="MobiDB-lite"/>
    </source>
</evidence>
<gene>
    <name evidence="2" type="ORF">BDQ94DRAFT_141887</name>
</gene>
<feature type="region of interest" description="Disordered" evidence="1">
    <location>
        <begin position="36"/>
        <end position="56"/>
    </location>
</feature>
<proteinExistence type="predicted"/>